<evidence type="ECO:0000313" key="3">
    <source>
        <dbReference type="Proteomes" id="UP000006659"/>
    </source>
</evidence>
<gene>
    <name evidence="2" type="ordered locus">CVAR_0369</name>
</gene>
<dbReference type="eggNOG" id="ENOG5031MRC">
    <property type="taxonomic scope" value="Bacteria"/>
</dbReference>
<feature type="region of interest" description="Disordered" evidence="1">
    <location>
        <begin position="1"/>
        <end position="20"/>
    </location>
</feature>
<evidence type="ECO:0008006" key="4">
    <source>
        <dbReference type="Google" id="ProtNLM"/>
    </source>
</evidence>
<proteinExistence type="predicted"/>
<reference evidence="2 3" key="1">
    <citation type="journal article" date="2011" name="BMC Genomics">
        <title>Complete genome sequence of Corynebacterium variabile DSM 44702 isolated from the surface of smear-ripened cheeses and insights into cheese ripening and flavor generation.</title>
        <authorList>
            <person name="Schroeder J."/>
            <person name="Maus I."/>
            <person name="Trost E."/>
            <person name="Tauch A."/>
        </authorList>
    </citation>
    <scope>NUCLEOTIDE SEQUENCE [LARGE SCALE GENOMIC DNA]</scope>
    <source>
        <strain evidence="3">DSM 44702 / JCM 12073 / NCIMB 30131</strain>
    </source>
</reference>
<organism evidence="2 3">
    <name type="scientific">Corynebacterium variabile (strain DSM 44702 / CIP 107183 / JCM 12073 / NCIMB 30131)</name>
    <name type="common">Corynebacterium mooreparkense</name>
    <dbReference type="NCBI Taxonomy" id="858619"/>
    <lineage>
        <taxon>Bacteria</taxon>
        <taxon>Bacillati</taxon>
        <taxon>Actinomycetota</taxon>
        <taxon>Actinomycetes</taxon>
        <taxon>Mycobacteriales</taxon>
        <taxon>Corynebacteriaceae</taxon>
        <taxon>Corynebacterium</taxon>
    </lineage>
</organism>
<dbReference type="KEGG" id="cva:CVAR_0369"/>
<protein>
    <recommendedName>
        <fullName evidence="4">ESX-1 secretion-associated protein</fullName>
    </recommendedName>
</protein>
<dbReference type="AlphaFoldDB" id="G0HA13"/>
<dbReference type="Proteomes" id="UP000006659">
    <property type="component" value="Chromosome"/>
</dbReference>
<evidence type="ECO:0000256" key="1">
    <source>
        <dbReference type="SAM" id="MobiDB-lite"/>
    </source>
</evidence>
<name>G0HA13_CORVD</name>
<dbReference type="STRING" id="858619.CVAR_0369"/>
<sequence length="114" mass="11115">MARTDNRTPGGVMGSGDFGIEPTAVEQAAGELTGYGDRMEAAGRLLQVTGVAPPNALPGGLVAKALAVAATTMSRSVAGEGAATCATAGSLRTFVATVCTAETEAATDLEGAAS</sequence>
<accession>G0HA13</accession>
<dbReference type="EMBL" id="CP002917">
    <property type="protein sequence ID" value="AEK35717.1"/>
    <property type="molecule type" value="Genomic_DNA"/>
</dbReference>
<evidence type="ECO:0000313" key="2">
    <source>
        <dbReference type="EMBL" id="AEK35717.1"/>
    </source>
</evidence>
<dbReference type="HOGENOM" id="CLU_2116926_0_0_11"/>